<name>T1H4M5_MEGSC</name>
<keyword evidence="1" id="KW-0862">Zinc</keyword>
<dbReference type="EnsemblMetazoa" id="MESCA011238-RA">
    <property type="protein sequence ID" value="MESCA011238-PA"/>
    <property type="gene ID" value="MESCA011238"/>
</dbReference>
<evidence type="ECO:0000313" key="4">
    <source>
        <dbReference type="EnsemblMetazoa" id="MESCA011238-PA"/>
    </source>
</evidence>
<dbReference type="Gene3D" id="3.30.160.60">
    <property type="entry name" value="Classic Zinc Finger"/>
    <property type="match status" value="1"/>
</dbReference>
<reference evidence="5" key="1">
    <citation type="submission" date="2013-02" db="EMBL/GenBank/DDBJ databases">
        <authorList>
            <person name="Hughes D."/>
        </authorList>
    </citation>
    <scope>NUCLEOTIDE SEQUENCE</scope>
    <source>
        <strain>Durham</strain>
        <strain evidence="5">NC isolate 2 -- Noor lab</strain>
    </source>
</reference>
<feature type="region of interest" description="Disordered" evidence="2">
    <location>
        <begin position="32"/>
        <end position="56"/>
    </location>
</feature>
<keyword evidence="5" id="KW-1185">Reference proteome</keyword>
<keyword evidence="1" id="KW-0479">Metal-binding</keyword>
<feature type="domain" description="C2H2-type" evidence="3">
    <location>
        <begin position="13"/>
        <end position="40"/>
    </location>
</feature>
<sequence length="148" mass="17003">MKIHANSNAGKSHFCDKCPKSFVSNIELLRHQKTHEKSSNESSGQNSNTQSPQIIKTFHRTDYNNHPQNQQQSIPVQMPPSTQHQNNCIKCNIVFNKYEDLNAHMIIVHNVHHLQQPPNSHSHVVMPVSEYSKPFTGLGFYSEQKDFK</sequence>
<reference evidence="4" key="2">
    <citation type="submission" date="2015-06" db="UniProtKB">
        <authorList>
            <consortium name="EnsemblMetazoa"/>
        </authorList>
    </citation>
    <scope>IDENTIFICATION</scope>
</reference>
<dbReference type="InterPro" id="IPR013087">
    <property type="entry name" value="Znf_C2H2_type"/>
</dbReference>
<dbReference type="PROSITE" id="PS00028">
    <property type="entry name" value="ZINC_FINGER_C2H2_1"/>
    <property type="match status" value="2"/>
</dbReference>
<dbReference type="GO" id="GO:0008270">
    <property type="term" value="F:zinc ion binding"/>
    <property type="evidence" value="ECO:0007669"/>
    <property type="project" value="UniProtKB-KW"/>
</dbReference>
<dbReference type="HOGENOM" id="CLU_1760871_0_0_1"/>
<dbReference type="AlphaFoldDB" id="T1H4M5"/>
<dbReference type="Proteomes" id="UP000015102">
    <property type="component" value="Unassembled WGS sequence"/>
</dbReference>
<evidence type="ECO:0000313" key="5">
    <source>
        <dbReference type="Proteomes" id="UP000015102"/>
    </source>
</evidence>
<protein>
    <recommendedName>
        <fullName evidence="3">C2H2-type domain-containing protein</fullName>
    </recommendedName>
</protein>
<evidence type="ECO:0000256" key="1">
    <source>
        <dbReference type="PROSITE-ProRule" id="PRU00042"/>
    </source>
</evidence>
<proteinExistence type="predicted"/>
<organism evidence="4 5">
    <name type="scientific">Megaselia scalaris</name>
    <name type="common">Humpbacked fly</name>
    <name type="synonym">Phora scalaris</name>
    <dbReference type="NCBI Taxonomy" id="36166"/>
    <lineage>
        <taxon>Eukaryota</taxon>
        <taxon>Metazoa</taxon>
        <taxon>Ecdysozoa</taxon>
        <taxon>Arthropoda</taxon>
        <taxon>Hexapoda</taxon>
        <taxon>Insecta</taxon>
        <taxon>Pterygota</taxon>
        <taxon>Neoptera</taxon>
        <taxon>Endopterygota</taxon>
        <taxon>Diptera</taxon>
        <taxon>Brachycera</taxon>
        <taxon>Muscomorpha</taxon>
        <taxon>Platypezoidea</taxon>
        <taxon>Phoridae</taxon>
        <taxon>Megaseliini</taxon>
        <taxon>Megaselia</taxon>
    </lineage>
</organism>
<dbReference type="SUPFAM" id="SSF57667">
    <property type="entry name" value="beta-beta-alpha zinc fingers"/>
    <property type="match status" value="1"/>
</dbReference>
<keyword evidence="1" id="KW-0863">Zinc-finger</keyword>
<evidence type="ECO:0000256" key="2">
    <source>
        <dbReference type="SAM" id="MobiDB-lite"/>
    </source>
</evidence>
<dbReference type="SMART" id="SM00355">
    <property type="entry name" value="ZnF_C2H2"/>
    <property type="match status" value="2"/>
</dbReference>
<evidence type="ECO:0000259" key="3">
    <source>
        <dbReference type="PROSITE" id="PS50157"/>
    </source>
</evidence>
<accession>T1H4M5</accession>
<dbReference type="PROSITE" id="PS50157">
    <property type="entry name" value="ZINC_FINGER_C2H2_2"/>
    <property type="match status" value="1"/>
</dbReference>
<dbReference type="EMBL" id="CAQQ02102783">
    <property type="status" value="NOT_ANNOTATED_CDS"/>
    <property type="molecule type" value="Genomic_DNA"/>
</dbReference>
<feature type="compositionally biased region" description="Polar residues" evidence="2">
    <location>
        <begin position="40"/>
        <end position="54"/>
    </location>
</feature>
<dbReference type="Pfam" id="PF00096">
    <property type="entry name" value="zf-C2H2"/>
    <property type="match status" value="1"/>
</dbReference>
<dbReference type="InterPro" id="IPR036236">
    <property type="entry name" value="Znf_C2H2_sf"/>
</dbReference>